<reference evidence="7 8" key="1">
    <citation type="submission" date="2017-09" db="EMBL/GenBank/DDBJ databases">
        <title>Depth-based differentiation of microbial function through sediment-hosted aquifers and enrichment of novel symbionts in the deep terrestrial subsurface.</title>
        <authorList>
            <person name="Probst A.J."/>
            <person name="Ladd B."/>
            <person name="Jarett J.K."/>
            <person name="Geller-Mcgrath D.E."/>
            <person name="Sieber C.M."/>
            <person name="Emerson J.B."/>
            <person name="Anantharaman K."/>
            <person name="Thomas B.C."/>
            <person name="Malmstrom R."/>
            <person name="Stieglmeier M."/>
            <person name="Klingl A."/>
            <person name="Woyke T."/>
            <person name="Ryan C.M."/>
            <person name="Banfield J.F."/>
        </authorList>
    </citation>
    <scope>NUCLEOTIDE SEQUENCE [LARGE SCALE GENOMIC DNA]</scope>
    <source>
        <strain evidence="7">CG10_big_fil_rev_8_21_14_0_10_32_10</strain>
    </source>
</reference>
<dbReference type="SUPFAM" id="SSF52343">
    <property type="entry name" value="Ferredoxin reductase-like, C-terminal NADP-linked domain"/>
    <property type="match status" value="1"/>
</dbReference>
<evidence type="ECO:0000256" key="3">
    <source>
        <dbReference type="ARBA" id="ARBA00022840"/>
    </source>
</evidence>
<dbReference type="GO" id="GO:0043758">
    <property type="term" value="F:acetate-CoA ligase (ADP-forming) activity"/>
    <property type="evidence" value="ECO:0007669"/>
    <property type="project" value="InterPro"/>
</dbReference>
<dbReference type="Pfam" id="PF00175">
    <property type="entry name" value="NAD_binding_1"/>
    <property type="match status" value="1"/>
</dbReference>
<sequence length="953" mass="105021">MPANLSTLFCPKSIAVVGASRDSKKVGAIVLKNIQESNYKGTLYPVNPNTEALGNLKCYNSIANIPETPDLAILAIPSLGIVNILNECGKKGIQNVVVFAAGFKESGEEGEKLEQELIEVAKKYNINLLGPNCLGFVNNNCNLNATFGMVKNQTGNLSFISQSGAIAASIFDWSSSINLGFSDFITLGNKAVINETHVLEYLENKHVPEQNQEGLSTLKPIGMYLESISNGEEFLKITSRLSKQCPLFILKPGKSLEAKNAMHSHTGAIAGENAVLEELLKQSGVIKCETLEDFFDLAKAFSLEEVPKGPNVAVISNAGGPAVITTDSIKEQGLSLAQFDENTKKQLSDVLPRASNIVNPVDVLGDALSERYAKALEIILQLENVDSLVVILTPQIMTQINETAEIISQLSSKYKKPIFASFIGGTLINNGEQILNQHKIPVFRFPERAIYALGKMWKFKQNQVQKIDSLVESPEITLDQEQTGIRGIIQKAINESYTSLDNVDSSKIISSVGVPAPATKHVENIDQAKEFAMQNGWPVVLKLSIPGLLHKKEVGGVIVDIMNEKELDDSFHKMTRKVEELNTQNKQNVKIQIQKGIQRGVQVIIGIKKDSTFGSVLLFGAGGSYAQLINDKNIHKLPINITEARKLVEKSKAYTFLKGTGGEPPYALDKLYEVIVRVGKLAVMAPELAEVEINPLIVTLNDVWAVDTKVIMKKSDAQKPKVAAKLLVAKTIENKVLASKFWQSKFEPELPFIFHPGQYISVKVDKNAVRAYSIATSTGEKEFELLVDIRPGGPGSKFFENLKPNDKITFLGPFGVFTFNNTDNAEELLFLATGSGISAVRCMIDKALYEQNCTKPITLYFGLTYNYEIFWQDHFEELANKYSNFKYKIAIDKPDENWTGAKGFITELVRGDYANAQNCAAYLCGHRAMISDATDLLIKNGCPKERIYTERFI</sequence>
<evidence type="ECO:0000259" key="6">
    <source>
        <dbReference type="PROSITE" id="PS51384"/>
    </source>
</evidence>
<gene>
    <name evidence="7" type="ORF">COV24_02775</name>
</gene>
<dbReference type="PANTHER" id="PTHR43334">
    <property type="entry name" value="ACETATE--COA LIGASE [ADP-FORMING]"/>
    <property type="match status" value="1"/>
</dbReference>
<dbReference type="Proteomes" id="UP000230214">
    <property type="component" value="Unassembled WGS sequence"/>
</dbReference>
<dbReference type="InterPro" id="IPR017938">
    <property type="entry name" value="Riboflavin_synthase-like_b-brl"/>
</dbReference>
<dbReference type="InterPro" id="IPR008333">
    <property type="entry name" value="Cbr1-like_FAD-bd_dom"/>
</dbReference>
<accession>A0A2H0RAF6</accession>
<dbReference type="PROSITE" id="PS51384">
    <property type="entry name" value="FAD_FR"/>
    <property type="match status" value="1"/>
</dbReference>
<dbReference type="GO" id="GO:0005524">
    <property type="term" value="F:ATP binding"/>
    <property type="evidence" value="ECO:0007669"/>
    <property type="project" value="UniProtKB-UniRule"/>
</dbReference>
<dbReference type="InterPro" id="IPR016102">
    <property type="entry name" value="Succinyl-CoA_synth-like"/>
</dbReference>
<protein>
    <submittedName>
        <fullName evidence="7">Uncharacterized protein</fullName>
    </submittedName>
</protein>
<evidence type="ECO:0000259" key="5">
    <source>
        <dbReference type="PROSITE" id="PS50975"/>
    </source>
</evidence>
<dbReference type="Gene3D" id="3.40.50.80">
    <property type="entry name" value="Nucleotide-binding domain of ferredoxin-NADP reductase (FNR) module"/>
    <property type="match status" value="1"/>
</dbReference>
<dbReference type="InterPro" id="IPR013815">
    <property type="entry name" value="ATP_grasp_subdomain_1"/>
</dbReference>
<dbReference type="InterPro" id="IPR003781">
    <property type="entry name" value="CoA-bd"/>
</dbReference>
<dbReference type="GO" id="GO:0016491">
    <property type="term" value="F:oxidoreductase activity"/>
    <property type="evidence" value="ECO:0007669"/>
    <property type="project" value="InterPro"/>
</dbReference>
<proteinExistence type="predicted"/>
<dbReference type="PROSITE" id="PS50975">
    <property type="entry name" value="ATP_GRASP"/>
    <property type="match status" value="1"/>
</dbReference>
<dbReference type="Gene3D" id="3.30.470.20">
    <property type="entry name" value="ATP-grasp fold, B domain"/>
    <property type="match status" value="1"/>
</dbReference>
<dbReference type="AlphaFoldDB" id="A0A2H0RAF6"/>
<evidence type="ECO:0000256" key="1">
    <source>
        <dbReference type="ARBA" id="ARBA00022598"/>
    </source>
</evidence>
<dbReference type="Pfam" id="PF13380">
    <property type="entry name" value="CoA_binding_2"/>
    <property type="match status" value="1"/>
</dbReference>
<dbReference type="InterPro" id="IPR051538">
    <property type="entry name" value="Acyl-CoA_Synth/Transferase"/>
</dbReference>
<dbReference type="InterPro" id="IPR017927">
    <property type="entry name" value="FAD-bd_FR_type"/>
</dbReference>
<dbReference type="Pfam" id="PF13549">
    <property type="entry name" value="ATP-grasp_5"/>
    <property type="match status" value="1"/>
</dbReference>
<dbReference type="InterPro" id="IPR011761">
    <property type="entry name" value="ATP-grasp"/>
</dbReference>
<dbReference type="InterPro" id="IPR001433">
    <property type="entry name" value="OxRdtase_FAD/NAD-bd"/>
</dbReference>
<dbReference type="Gene3D" id="3.40.50.720">
    <property type="entry name" value="NAD(P)-binding Rossmann-like Domain"/>
    <property type="match status" value="1"/>
</dbReference>
<evidence type="ECO:0000256" key="4">
    <source>
        <dbReference type="PROSITE-ProRule" id="PRU00409"/>
    </source>
</evidence>
<dbReference type="Gene3D" id="3.30.1490.20">
    <property type="entry name" value="ATP-grasp fold, A domain"/>
    <property type="match status" value="1"/>
</dbReference>
<dbReference type="Gene3D" id="3.40.50.261">
    <property type="entry name" value="Succinyl-CoA synthetase domains"/>
    <property type="match status" value="2"/>
</dbReference>
<dbReference type="EMBL" id="PCXU01000024">
    <property type="protein sequence ID" value="PIR43440.1"/>
    <property type="molecule type" value="Genomic_DNA"/>
</dbReference>
<dbReference type="Gene3D" id="2.40.30.10">
    <property type="entry name" value="Translation factors"/>
    <property type="match status" value="1"/>
</dbReference>
<dbReference type="Pfam" id="PF19045">
    <property type="entry name" value="Ligase_CoA_2"/>
    <property type="match status" value="1"/>
</dbReference>
<dbReference type="PANTHER" id="PTHR43334:SF1">
    <property type="entry name" value="3-HYDROXYPROPIONATE--COA LIGASE [ADP-FORMING]"/>
    <property type="match status" value="1"/>
</dbReference>
<keyword evidence="1" id="KW-0436">Ligase</keyword>
<dbReference type="InterPro" id="IPR032875">
    <property type="entry name" value="Succ_CoA_lig_flav_dom"/>
</dbReference>
<evidence type="ECO:0000256" key="2">
    <source>
        <dbReference type="ARBA" id="ARBA00022741"/>
    </source>
</evidence>
<dbReference type="SUPFAM" id="SSF51735">
    <property type="entry name" value="NAD(P)-binding Rossmann-fold domains"/>
    <property type="match status" value="1"/>
</dbReference>
<name>A0A2H0RAF6_UNCKA</name>
<dbReference type="SUPFAM" id="SSF52210">
    <property type="entry name" value="Succinyl-CoA synthetase domains"/>
    <property type="match status" value="2"/>
</dbReference>
<keyword evidence="2 4" id="KW-0547">Nucleotide-binding</keyword>
<keyword evidence="3 4" id="KW-0067">ATP-binding</keyword>
<dbReference type="SMART" id="SM00881">
    <property type="entry name" value="CoA_binding"/>
    <property type="match status" value="1"/>
</dbReference>
<evidence type="ECO:0000313" key="8">
    <source>
        <dbReference type="Proteomes" id="UP000230214"/>
    </source>
</evidence>
<dbReference type="Pfam" id="PF13607">
    <property type="entry name" value="Succ_CoA_lig"/>
    <property type="match status" value="1"/>
</dbReference>
<organism evidence="7 8">
    <name type="scientific">candidate division WWE3 bacterium CG10_big_fil_rev_8_21_14_0_10_32_10</name>
    <dbReference type="NCBI Taxonomy" id="1975090"/>
    <lineage>
        <taxon>Bacteria</taxon>
        <taxon>Katanobacteria</taxon>
    </lineage>
</organism>
<evidence type="ECO:0000313" key="7">
    <source>
        <dbReference type="EMBL" id="PIR43440.1"/>
    </source>
</evidence>
<dbReference type="SUPFAM" id="SSF56059">
    <property type="entry name" value="Glutathione synthetase ATP-binding domain-like"/>
    <property type="match status" value="1"/>
</dbReference>
<comment type="caution">
    <text evidence="7">The sequence shown here is derived from an EMBL/GenBank/DDBJ whole genome shotgun (WGS) entry which is preliminary data.</text>
</comment>
<dbReference type="SUPFAM" id="SSF63380">
    <property type="entry name" value="Riboflavin synthase domain-like"/>
    <property type="match status" value="1"/>
</dbReference>
<dbReference type="PRINTS" id="PR00410">
    <property type="entry name" value="PHEHYDRXLASE"/>
</dbReference>
<dbReference type="Pfam" id="PF00970">
    <property type="entry name" value="FAD_binding_6"/>
    <property type="match status" value="1"/>
</dbReference>
<feature type="domain" description="ATP-grasp" evidence="5">
    <location>
        <begin position="506"/>
        <end position="542"/>
    </location>
</feature>
<feature type="domain" description="FAD-binding FR-type" evidence="6">
    <location>
        <begin position="724"/>
        <end position="820"/>
    </location>
</feature>
<dbReference type="GO" id="GO:0046872">
    <property type="term" value="F:metal ion binding"/>
    <property type="evidence" value="ECO:0007669"/>
    <property type="project" value="InterPro"/>
</dbReference>
<dbReference type="InterPro" id="IPR043938">
    <property type="entry name" value="Ligase_CoA_dom"/>
</dbReference>
<dbReference type="InterPro" id="IPR036291">
    <property type="entry name" value="NAD(P)-bd_dom_sf"/>
</dbReference>
<dbReference type="InterPro" id="IPR039261">
    <property type="entry name" value="FNR_nucleotide-bd"/>
</dbReference>